<dbReference type="Pfam" id="PF00685">
    <property type="entry name" value="Sulfotransfer_1"/>
    <property type="match status" value="1"/>
</dbReference>
<organism evidence="4 5">
    <name type="scientific">Ranatra chinensis</name>
    <dbReference type="NCBI Taxonomy" id="642074"/>
    <lineage>
        <taxon>Eukaryota</taxon>
        <taxon>Metazoa</taxon>
        <taxon>Ecdysozoa</taxon>
        <taxon>Arthropoda</taxon>
        <taxon>Hexapoda</taxon>
        <taxon>Insecta</taxon>
        <taxon>Pterygota</taxon>
        <taxon>Neoptera</taxon>
        <taxon>Paraneoptera</taxon>
        <taxon>Hemiptera</taxon>
        <taxon>Heteroptera</taxon>
        <taxon>Panheteroptera</taxon>
        <taxon>Nepomorpha</taxon>
        <taxon>Nepidae</taxon>
        <taxon>Ranatrinae</taxon>
        <taxon>Ranatra</taxon>
    </lineage>
</organism>
<dbReference type="Proteomes" id="UP001558652">
    <property type="component" value="Unassembled WGS sequence"/>
</dbReference>
<dbReference type="Gene3D" id="3.40.50.300">
    <property type="entry name" value="P-loop containing nucleotide triphosphate hydrolases"/>
    <property type="match status" value="1"/>
</dbReference>
<name>A0ABD0YQZ7_9HEMI</name>
<dbReference type="EMBL" id="JBFDAA010000003">
    <property type="protein sequence ID" value="KAL1138356.1"/>
    <property type="molecule type" value="Genomic_DNA"/>
</dbReference>
<dbReference type="SUPFAM" id="SSF52540">
    <property type="entry name" value="P-loop containing nucleoside triphosphate hydrolases"/>
    <property type="match status" value="1"/>
</dbReference>
<sequence length="314" mass="36443">MDDDVSQRMRNCCVKAMPAAEVRVQPVGTALPRIFATYADRIRNMEVRADDVWVISFPKCGTTWTQEMVWLMGNNFDFEKAKETALYKRFVFLDYSCVGGNLPINTLELVEQMPSPRYIKSHLPLELLPKELAIKKPKIIYVYRNPKDAAISYFHHFRLWNDYSGSQEDFLDAFLQDKVVYSPFWDNVLSFWQLRDQPNVLFNTFEEMKKDLATVLRRTARWLGVEMDNEVEERLLEHLSFASMSKNPAVNYEAELKEANRAADGVFMRQGEAGAWRKVLTPEMADMFDSWSLSKIKASDFNLYTNGVKINSHA</sequence>
<evidence type="ECO:0000313" key="4">
    <source>
        <dbReference type="EMBL" id="KAL1138356.1"/>
    </source>
</evidence>
<accession>A0ABD0YQZ7</accession>
<feature type="domain" description="Sulfotransferase" evidence="3">
    <location>
        <begin position="50"/>
        <end position="298"/>
    </location>
</feature>
<evidence type="ECO:0000313" key="5">
    <source>
        <dbReference type="Proteomes" id="UP001558652"/>
    </source>
</evidence>
<keyword evidence="2" id="KW-0808">Transferase</keyword>
<dbReference type="InterPro" id="IPR027417">
    <property type="entry name" value="P-loop_NTPase"/>
</dbReference>
<keyword evidence="5" id="KW-1185">Reference proteome</keyword>
<evidence type="ECO:0000256" key="2">
    <source>
        <dbReference type="ARBA" id="ARBA00022679"/>
    </source>
</evidence>
<dbReference type="AlphaFoldDB" id="A0ABD0YQZ7"/>
<protein>
    <recommendedName>
        <fullName evidence="3">Sulfotransferase domain-containing protein</fullName>
    </recommendedName>
</protein>
<gene>
    <name evidence="4" type="ORF">AAG570_008420</name>
</gene>
<comment type="similarity">
    <text evidence="1">Belongs to the sulfotransferase 1 family.</text>
</comment>
<proteinExistence type="inferred from homology"/>
<dbReference type="GO" id="GO:0016740">
    <property type="term" value="F:transferase activity"/>
    <property type="evidence" value="ECO:0007669"/>
    <property type="project" value="UniProtKB-KW"/>
</dbReference>
<evidence type="ECO:0000259" key="3">
    <source>
        <dbReference type="Pfam" id="PF00685"/>
    </source>
</evidence>
<evidence type="ECO:0000256" key="1">
    <source>
        <dbReference type="ARBA" id="ARBA00005771"/>
    </source>
</evidence>
<comment type="caution">
    <text evidence="4">The sequence shown here is derived from an EMBL/GenBank/DDBJ whole genome shotgun (WGS) entry which is preliminary data.</text>
</comment>
<dbReference type="PANTHER" id="PTHR11783">
    <property type="entry name" value="SULFOTRANSFERASE SULT"/>
    <property type="match status" value="1"/>
</dbReference>
<dbReference type="InterPro" id="IPR000863">
    <property type="entry name" value="Sulfotransferase_dom"/>
</dbReference>
<reference evidence="4 5" key="1">
    <citation type="submission" date="2024-07" db="EMBL/GenBank/DDBJ databases">
        <title>Chromosome-level genome assembly of the water stick insect Ranatra chinensis (Heteroptera: Nepidae).</title>
        <authorList>
            <person name="Liu X."/>
        </authorList>
    </citation>
    <scope>NUCLEOTIDE SEQUENCE [LARGE SCALE GENOMIC DNA]</scope>
    <source>
        <strain evidence="4">Cailab_2021Rc</strain>
        <tissue evidence="4">Muscle</tissue>
    </source>
</reference>